<feature type="region of interest" description="Disordered" evidence="1">
    <location>
        <begin position="54"/>
        <end position="79"/>
    </location>
</feature>
<evidence type="ECO:0000259" key="2">
    <source>
        <dbReference type="PROSITE" id="PS51724"/>
    </source>
</evidence>
<evidence type="ECO:0000313" key="4">
    <source>
        <dbReference type="Proteomes" id="UP000609726"/>
    </source>
</evidence>
<dbReference type="PROSITE" id="PS51724">
    <property type="entry name" value="SPOR"/>
    <property type="match status" value="1"/>
</dbReference>
<dbReference type="InterPro" id="IPR036680">
    <property type="entry name" value="SPOR-like_sf"/>
</dbReference>
<dbReference type="Pfam" id="PF05036">
    <property type="entry name" value="SPOR"/>
    <property type="match status" value="1"/>
</dbReference>
<comment type="caution">
    <text evidence="3">The sequence shown here is derived from an EMBL/GenBank/DDBJ whole genome shotgun (WGS) entry which is preliminary data.</text>
</comment>
<proteinExistence type="predicted"/>
<dbReference type="EMBL" id="WHJH01000002">
    <property type="protein sequence ID" value="NHZ87900.1"/>
    <property type="molecule type" value="Genomic_DNA"/>
</dbReference>
<evidence type="ECO:0000256" key="1">
    <source>
        <dbReference type="SAM" id="MobiDB-lite"/>
    </source>
</evidence>
<feature type="domain" description="SPOR" evidence="2">
    <location>
        <begin position="180"/>
        <end position="257"/>
    </location>
</feature>
<sequence length="257" mass="27560">MLKFIFWTLLAINAVLFAYGQGMLGNFRENEREPGRMRNQLGTENIKLVAARPVAPPEPESAADAEPVAPPPTPVLVMAKPTAPAPVPVEPAAPAPKPEPKPELIACTLVGNFSPQEARRFEAMLAPLALGQRQTRENVAVPEVTSHIVFIPSPGSKEAADRKAAELKELGITSYFIINDNSPMKYAISLGVFKSETSAQTLLATLTKQGVAGAKVAGRTSQATKMAYRFRALEPAAKAKVDAVVAKFPDHPARSCR</sequence>
<evidence type="ECO:0000313" key="3">
    <source>
        <dbReference type="EMBL" id="NHZ87900.1"/>
    </source>
</evidence>
<dbReference type="Proteomes" id="UP000609726">
    <property type="component" value="Unassembled WGS sequence"/>
</dbReference>
<keyword evidence="4" id="KW-1185">Reference proteome</keyword>
<protein>
    <submittedName>
        <fullName evidence="3">SPOR domain-containing protein</fullName>
    </submittedName>
</protein>
<gene>
    <name evidence="3" type="ORF">F2P45_02465</name>
</gene>
<name>A0ABX0NM62_9BURK</name>
<dbReference type="InterPro" id="IPR007730">
    <property type="entry name" value="SPOR-like_dom"/>
</dbReference>
<dbReference type="RefSeq" id="WP_166870232.1">
    <property type="nucleotide sequence ID" value="NZ_WHJH01000002.1"/>
</dbReference>
<accession>A0ABX0NM62</accession>
<dbReference type="Gene3D" id="3.30.70.1070">
    <property type="entry name" value="Sporulation related repeat"/>
    <property type="match status" value="1"/>
</dbReference>
<organism evidence="3 4">
    <name type="scientific">Massilia mucilaginosa</name>
    <dbReference type="NCBI Taxonomy" id="2609282"/>
    <lineage>
        <taxon>Bacteria</taxon>
        <taxon>Pseudomonadati</taxon>
        <taxon>Pseudomonadota</taxon>
        <taxon>Betaproteobacteria</taxon>
        <taxon>Burkholderiales</taxon>
        <taxon>Oxalobacteraceae</taxon>
        <taxon>Telluria group</taxon>
        <taxon>Massilia</taxon>
    </lineage>
</organism>
<reference evidence="3 4" key="1">
    <citation type="submission" date="2019-10" db="EMBL/GenBank/DDBJ databases">
        <title>Taxonomy of Antarctic Massilia spp.: description of Massilia rubra sp. nov., Massilia aquatica sp. nov., Massilia mucilaginosa sp. nov., Massilia frigida sp. nov. isolated from streams, lakes and regoliths.</title>
        <authorList>
            <person name="Holochova P."/>
            <person name="Sedlacek I."/>
            <person name="Kralova S."/>
            <person name="Maslanova I."/>
            <person name="Busse H.-J."/>
            <person name="Stankova E."/>
            <person name="Vrbovska V."/>
            <person name="Kovarovic V."/>
            <person name="Bartak M."/>
            <person name="Svec P."/>
            <person name="Pantucek R."/>
        </authorList>
    </citation>
    <scope>NUCLEOTIDE SEQUENCE [LARGE SCALE GENOMIC DNA]</scope>
    <source>
        <strain evidence="3 4">CCM 8733</strain>
    </source>
</reference>